<dbReference type="Pfam" id="PF00005">
    <property type="entry name" value="ABC_tran"/>
    <property type="match status" value="1"/>
</dbReference>
<evidence type="ECO:0000256" key="1">
    <source>
        <dbReference type="ARBA" id="ARBA00022448"/>
    </source>
</evidence>
<dbReference type="InterPro" id="IPR027417">
    <property type="entry name" value="P-loop_NTPase"/>
</dbReference>
<reference evidence="6 7" key="1">
    <citation type="submission" date="2013-04" db="EMBL/GenBank/DDBJ databases">
        <title>The Genome Sequence of Propionimicrobium lymphophilum ACS-093-V-SCH5.</title>
        <authorList>
            <consortium name="The Broad Institute Genomics Platform"/>
            <person name="Earl A."/>
            <person name="Ward D."/>
            <person name="Feldgarden M."/>
            <person name="Gevers D."/>
            <person name="Saerens B."/>
            <person name="Vaneechoutte M."/>
            <person name="Walker B."/>
            <person name="Young S."/>
            <person name="Zeng Q."/>
            <person name="Gargeya S."/>
            <person name="Fitzgerald M."/>
            <person name="Haas B."/>
            <person name="Abouelleil A."/>
            <person name="Allen A.W."/>
            <person name="Alvarado L."/>
            <person name="Arachchi H.M."/>
            <person name="Berlin A.M."/>
            <person name="Chapman S.B."/>
            <person name="Gainer-Dewar J."/>
            <person name="Goldberg J."/>
            <person name="Griggs A."/>
            <person name="Gujja S."/>
            <person name="Hansen M."/>
            <person name="Howarth C."/>
            <person name="Imamovic A."/>
            <person name="Ireland A."/>
            <person name="Larimer J."/>
            <person name="McCowan C."/>
            <person name="Murphy C."/>
            <person name="Pearson M."/>
            <person name="Poon T.W."/>
            <person name="Priest M."/>
            <person name="Roberts A."/>
            <person name="Saif S."/>
            <person name="Shea T."/>
            <person name="Sisk P."/>
            <person name="Sykes S."/>
            <person name="Wortman J."/>
            <person name="Nusbaum C."/>
            <person name="Birren B."/>
        </authorList>
    </citation>
    <scope>NUCLEOTIDE SEQUENCE [LARGE SCALE GENOMIC DNA]</scope>
    <source>
        <strain evidence="6 7">ACS-093-V-SCH5</strain>
    </source>
</reference>
<keyword evidence="4" id="KW-1278">Translocase</keyword>
<dbReference type="AlphaFoldDB" id="S2W1Y3"/>
<keyword evidence="1" id="KW-0813">Transport</keyword>
<dbReference type="RefSeq" id="WP_016455050.1">
    <property type="nucleotide sequence ID" value="NZ_KE150269.1"/>
</dbReference>
<protein>
    <recommendedName>
        <fullName evidence="5">ABC transporter domain-containing protein</fullName>
    </recommendedName>
</protein>
<evidence type="ECO:0000256" key="4">
    <source>
        <dbReference type="ARBA" id="ARBA00022967"/>
    </source>
</evidence>
<dbReference type="FunFam" id="3.40.50.300:FF:000134">
    <property type="entry name" value="Iron-enterobactin ABC transporter ATP-binding protein"/>
    <property type="match status" value="1"/>
</dbReference>
<keyword evidence="3" id="KW-0067">ATP-binding</keyword>
<keyword evidence="2" id="KW-0547">Nucleotide-binding</keyword>
<proteinExistence type="predicted"/>
<dbReference type="PANTHER" id="PTHR42794">
    <property type="entry name" value="HEMIN IMPORT ATP-BINDING PROTEIN HMUV"/>
    <property type="match status" value="1"/>
</dbReference>
<gene>
    <name evidence="6" type="ORF">HMPREF9306_00189</name>
</gene>
<keyword evidence="7" id="KW-1185">Reference proteome</keyword>
<evidence type="ECO:0000259" key="5">
    <source>
        <dbReference type="PROSITE" id="PS50893"/>
    </source>
</evidence>
<accession>S2W1Y3</accession>
<dbReference type="CDD" id="cd03214">
    <property type="entry name" value="ABC_Iron-Siderophores_B12_Hemin"/>
    <property type="match status" value="1"/>
</dbReference>
<dbReference type="PROSITE" id="PS50893">
    <property type="entry name" value="ABC_TRANSPORTER_2"/>
    <property type="match status" value="1"/>
</dbReference>
<dbReference type="EMBL" id="AGZR01000003">
    <property type="protein sequence ID" value="EPD33778.1"/>
    <property type="molecule type" value="Genomic_DNA"/>
</dbReference>
<dbReference type="Proteomes" id="UP000014417">
    <property type="component" value="Unassembled WGS sequence"/>
</dbReference>
<evidence type="ECO:0000313" key="6">
    <source>
        <dbReference type="EMBL" id="EPD33778.1"/>
    </source>
</evidence>
<name>S2W1Y3_9ACTN</name>
<sequence>MLKATDIRVCRGDRVVVDGVNLSASAGKVLGIVGPNGSGKSSMLFSLFRALELAGGRVEVDGDDIAKMKRRQIAEKISVVAQEREDTLALSVYDYVMLGRLAGSSLPSYGNNADQEIVARALSRVSITELSQRMVTQLSGGERQRVAIARAIAQKSDYLLLDEPTNHLDLHYQFELLDLVKSLDCTTIIVLHDLNLAAQCCDEILMLCDGKIVASGPPCEVLTKEIITPVYSIDVDVITHYGLPHLIFSRREGQN</sequence>
<dbReference type="SUPFAM" id="SSF52540">
    <property type="entry name" value="P-loop containing nucleoside triphosphate hydrolases"/>
    <property type="match status" value="1"/>
</dbReference>
<dbReference type="Gene3D" id="3.40.50.300">
    <property type="entry name" value="P-loop containing nucleotide triphosphate hydrolases"/>
    <property type="match status" value="1"/>
</dbReference>
<evidence type="ECO:0000313" key="7">
    <source>
        <dbReference type="Proteomes" id="UP000014417"/>
    </source>
</evidence>
<dbReference type="PANTHER" id="PTHR42794:SF1">
    <property type="entry name" value="HEMIN IMPORT ATP-BINDING PROTEIN HMUV"/>
    <property type="match status" value="1"/>
</dbReference>
<evidence type="ECO:0000256" key="2">
    <source>
        <dbReference type="ARBA" id="ARBA00022741"/>
    </source>
</evidence>
<dbReference type="SMART" id="SM00382">
    <property type="entry name" value="AAA"/>
    <property type="match status" value="1"/>
</dbReference>
<dbReference type="GO" id="GO:0016887">
    <property type="term" value="F:ATP hydrolysis activity"/>
    <property type="evidence" value="ECO:0007669"/>
    <property type="project" value="InterPro"/>
</dbReference>
<dbReference type="GO" id="GO:0005524">
    <property type="term" value="F:ATP binding"/>
    <property type="evidence" value="ECO:0007669"/>
    <property type="project" value="UniProtKB-KW"/>
</dbReference>
<evidence type="ECO:0000256" key="3">
    <source>
        <dbReference type="ARBA" id="ARBA00022840"/>
    </source>
</evidence>
<organism evidence="6 7">
    <name type="scientific">Propionimicrobium lymphophilum ACS-093-V-SCH5</name>
    <dbReference type="NCBI Taxonomy" id="883161"/>
    <lineage>
        <taxon>Bacteria</taxon>
        <taxon>Bacillati</taxon>
        <taxon>Actinomycetota</taxon>
        <taxon>Actinomycetes</taxon>
        <taxon>Propionibacteriales</taxon>
        <taxon>Propionibacteriaceae</taxon>
        <taxon>Propionimicrobium</taxon>
    </lineage>
</organism>
<dbReference type="HOGENOM" id="CLU_000604_1_11_11"/>
<dbReference type="STRING" id="883161.HMPREF9306_00189"/>
<dbReference type="PROSITE" id="PS00211">
    <property type="entry name" value="ABC_TRANSPORTER_1"/>
    <property type="match status" value="1"/>
</dbReference>
<dbReference type="InterPro" id="IPR003593">
    <property type="entry name" value="AAA+_ATPase"/>
</dbReference>
<comment type="caution">
    <text evidence="6">The sequence shown here is derived from an EMBL/GenBank/DDBJ whole genome shotgun (WGS) entry which is preliminary data.</text>
</comment>
<dbReference type="InterPro" id="IPR003439">
    <property type="entry name" value="ABC_transporter-like_ATP-bd"/>
</dbReference>
<feature type="domain" description="ABC transporter" evidence="5">
    <location>
        <begin position="2"/>
        <end position="234"/>
    </location>
</feature>
<dbReference type="OrthoDB" id="5296765at2"/>
<dbReference type="InterPro" id="IPR017871">
    <property type="entry name" value="ABC_transporter-like_CS"/>
</dbReference>